<sequence>MKVSKTFTVETKGIGKPDYTKEVSSARERRGLRLDYSQTLEIFGIVFSSVYTGTHTAAVHATIMTDAAAHFIVNSLVLLTIVNVTDGSSGIIIANTETTVTVVALTGGAT</sequence>
<name>X1K2V2_9ZZZZ</name>
<evidence type="ECO:0000313" key="1">
    <source>
        <dbReference type="EMBL" id="GAH84609.1"/>
    </source>
</evidence>
<organism evidence="1">
    <name type="scientific">marine sediment metagenome</name>
    <dbReference type="NCBI Taxonomy" id="412755"/>
    <lineage>
        <taxon>unclassified sequences</taxon>
        <taxon>metagenomes</taxon>
        <taxon>ecological metagenomes</taxon>
    </lineage>
</organism>
<gene>
    <name evidence="1" type="ORF">S03H2_61581</name>
</gene>
<protein>
    <submittedName>
        <fullName evidence="1">Uncharacterized protein</fullName>
    </submittedName>
</protein>
<dbReference type="AlphaFoldDB" id="X1K2V2"/>
<comment type="caution">
    <text evidence="1">The sequence shown here is derived from an EMBL/GenBank/DDBJ whole genome shotgun (WGS) entry which is preliminary data.</text>
</comment>
<proteinExistence type="predicted"/>
<accession>X1K2V2</accession>
<dbReference type="EMBL" id="BARU01039752">
    <property type="protein sequence ID" value="GAH84609.1"/>
    <property type="molecule type" value="Genomic_DNA"/>
</dbReference>
<reference evidence="1" key="1">
    <citation type="journal article" date="2014" name="Front. Microbiol.">
        <title>High frequency of phylogenetically diverse reductive dehalogenase-homologous genes in deep subseafloor sedimentary metagenomes.</title>
        <authorList>
            <person name="Kawai M."/>
            <person name="Futagami T."/>
            <person name="Toyoda A."/>
            <person name="Takaki Y."/>
            <person name="Nishi S."/>
            <person name="Hori S."/>
            <person name="Arai W."/>
            <person name="Tsubouchi T."/>
            <person name="Morono Y."/>
            <person name="Uchiyama I."/>
            <person name="Ito T."/>
            <person name="Fujiyama A."/>
            <person name="Inagaki F."/>
            <person name="Takami H."/>
        </authorList>
    </citation>
    <scope>NUCLEOTIDE SEQUENCE</scope>
    <source>
        <strain evidence="1">Expedition CK06-06</strain>
    </source>
</reference>
<feature type="non-terminal residue" evidence="1">
    <location>
        <position position="110"/>
    </location>
</feature>